<proteinExistence type="predicted"/>
<protein>
    <submittedName>
        <fullName evidence="1">Uncharacterized protein</fullName>
    </submittedName>
</protein>
<reference evidence="1" key="1">
    <citation type="journal article" date="2020" name="bioRxiv">
        <title>Whole genome comparisons of ergot fungi reveals the divergence and evolution of species within the genus Claviceps are the result of varying mechanisms driving genome evolution and host range expansion.</title>
        <authorList>
            <person name="Wyka S.A."/>
            <person name="Mondo S.J."/>
            <person name="Liu M."/>
            <person name="Dettman J."/>
            <person name="Nalam V."/>
            <person name="Broders K.D."/>
        </authorList>
    </citation>
    <scope>NUCLEOTIDE SEQUENCE</scope>
    <source>
        <strain evidence="1">CCC 489</strain>
    </source>
</reference>
<evidence type="ECO:0000313" key="1">
    <source>
        <dbReference type="EMBL" id="KAG5927713.1"/>
    </source>
</evidence>
<accession>A0A8K0J9G3</accession>
<comment type="caution">
    <text evidence="1">The sequence shown here is derived from an EMBL/GenBank/DDBJ whole genome shotgun (WGS) entry which is preliminary data.</text>
</comment>
<evidence type="ECO:0000313" key="2">
    <source>
        <dbReference type="Proteomes" id="UP000811619"/>
    </source>
</evidence>
<keyword evidence="2" id="KW-1185">Reference proteome</keyword>
<dbReference type="AlphaFoldDB" id="A0A8K0J9G3"/>
<name>A0A8K0J9G3_9HYPO</name>
<gene>
    <name evidence="1" type="ORF">E4U42_001918</name>
</gene>
<sequence>MASALVVADGRRWPLVAAGDRRWRWIVVDELAGTLNSEAENLSCLGPSRSWSSAATSQVPVVGKHDR</sequence>
<dbReference type="EMBL" id="SRPY01000161">
    <property type="protein sequence ID" value="KAG5927713.1"/>
    <property type="molecule type" value="Genomic_DNA"/>
</dbReference>
<organism evidence="1 2">
    <name type="scientific">Claviceps africana</name>
    <dbReference type="NCBI Taxonomy" id="83212"/>
    <lineage>
        <taxon>Eukaryota</taxon>
        <taxon>Fungi</taxon>
        <taxon>Dikarya</taxon>
        <taxon>Ascomycota</taxon>
        <taxon>Pezizomycotina</taxon>
        <taxon>Sordariomycetes</taxon>
        <taxon>Hypocreomycetidae</taxon>
        <taxon>Hypocreales</taxon>
        <taxon>Clavicipitaceae</taxon>
        <taxon>Claviceps</taxon>
    </lineage>
</organism>
<dbReference type="Proteomes" id="UP000811619">
    <property type="component" value="Unassembled WGS sequence"/>
</dbReference>